<feature type="domain" description="Malonyl-CoA decarboxylase N-terminal" evidence="3">
    <location>
        <begin position="98"/>
        <end position="186"/>
    </location>
</feature>
<dbReference type="Gene3D" id="1.20.140.90">
    <property type="entry name" value="Malonyl-CoA decarboxylase, oligemerization domain"/>
    <property type="match status" value="1"/>
</dbReference>
<sequence length="501" mass="54923">MSSSTFFRSLLTTIADRGRALVRRHGPMVEDLLEDAAKLMPLSAKGQPKRDLPTLCDTLLSGRGEASGVALAGQILDQWARLDTTGQRAFLLDLAYRFGPDPIKLDKAIDAYRAAPGADTALALHNAAEARRQELFRRLNLAPGGTEAVVRMREALFRVMADAQGVEKQALEAVDADFSHLLASWFNRGFLVLRHIDWTTPANILEKIIRYEAVHTIRDWDDLRRRLAPADRRCFSFFHPQLPDDPLIFVEVALAPDIPASIDALLAEGRAPMAEEDATTAVFYSISNCQEGLRGVSFGNFLIKQVVEDLRGELPNLRTFVTLSPVPAFAKWLARERGDEASAVLAPADKAILAALDQPDWQRDPGTAATVSPVLLQAAAHYFLKAKSRGNKPVDPVARFHLGNGARLERLNFLGDLSPKGLTQSHGLMVNYLYKLDDIETNHERYADKGEVVAAAAVRRHLKAESGADEPKPSKPDPRPGKDGAPKRARPAADTAPPPVV</sequence>
<feature type="compositionally biased region" description="Basic and acidic residues" evidence="1">
    <location>
        <begin position="463"/>
        <end position="486"/>
    </location>
</feature>
<dbReference type="InterPro" id="IPR042303">
    <property type="entry name" value="Malonyl_CoA_deC_C_sf"/>
</dbReference>
<dbReference type="InterPro" id="IPR038351">
    <property type="entry name" value="MCD_N_sf"/>
</dbReference>
<dbReference type="GO" id="GO:0006633">
    <property type="term" value="P:fatty acid biosynthetic process"/>
    <property type="evidence" value="ECO:0007669"/>
    <property type="project" value="InterPro"/>
</dbReference>
<dbReference type="GO" id="GO:0050080">
    <property type="term" value="F:malonyl-CoA decarboxylase activity"/>
    <property type="evidence" value="ECO:0007669"/>
    <property type="project" value="InterPro"/>
</dbReference>
<evidence type="ECO:0000259" key="2">
    <source>
        <dbReference type="Pfam" id="PF05292"/>
    </source>
</evidence>
<evidence type="ECO:0000256" key="1">
    <source>
        <dbReference type="SAM" id="MobiDB-lite"/>
    </source>
</evidence>
<dbReference type="PANTHER" id="PTHR28641:SF1">
    <property type="entry name" value="MALONYL-COA DECARBOXYLASE, MITOCHONDRIAL"/>
    <property type="match status" value="1"/>
</dbReference>
<name>A0A560FT45_9PROT</name>
<dbReference type="InterPro" id="IPR035372">
    <property type="entry name" value="MCD_N"/>
</dbReference>
<dbReference type="EMBL" id="VITN01000001">
    <property type="protein sequence ID" value="TWB24815.1"/>
    <property type="molecule type" value="Genomic_DNA"/>
</dbReference>
<feature type="region of interest" description="Disordered" evidence="1">
    <location>
        <begin position="461"/>
        <end position="501"/>
    </location>
</feature>
<evidence type="ECO:0000259" key="3">
    <source>
        <dbReference type="Pfam" id="PF17408"/>
    </source>
</evidence>
<dbReference type="Pfam" id="PF17408">
    <property type="entry name" value="MCD_N"/>
    <property type="match status" value="1"/>
</dbReference>
<evidence type="ECO:0000313" key="5">
    <source>
        <dbReference type="Proteomes" id="UP000319859"/>
    </source>
</evidence>
<accession>A0A560FT45</accession>
<dbReference type="PANTHER" id="PTHR28641">
    <property type="match status" value="1"/>
</dbReference>
<proteinExistence type="predicted"/>
<dbReference type="AlphaFoldDB" id="A0A560FT45"/>
<dbReference type="InterPro" id="IPR007956">
    <property type="entry name" value="Malonyl_CoA_deC_C"/>
</dbReference>
<dbReference type="Proteomes" id="UP000319859">
    <property type="component" value="Unassembled WGS sequence"/>
</dbReference>
<protein>
    <submittedName>
        <fullName evidence="4">Malonyl-CoA decarboxylase</fullName>
    </submittedName>
</protein>
<dbReference type="RefSeq" id="WP_145748380.1">
    <property type="nucleotide sequence ID" value="NZ_VITN01000001.1"/>
</dbReference>
<feature type="domain" description="Malonyl-CoA decarboxylase C-terminal" evidence="2">
    <location>
        <begin position="189"/>
        <end position="435"/>
    </location>
</feature>
<gene>
    <name evidence="4" type="ORF">FBZ89_101441</name>
</gene>
<organism evidence="4 5">
    <name type="scientific">Nitrospirillum amazonense</name>
    <dbReference type="NCBI Taxonomy" id="28077"/>
    <lineage>
        <taxon>Bacteria</taxon>
        <taxon>Pseudomonadati</taxon>
        <taxon>Pseudomonadota</taxon>
        <taxon>Alphaproteobacteria</taxon>
        <taxon>Rhodospirillales</taxon>
        <taxon>Azospirillaceae</taxon>
        <taxon>Nitrospirillum</taxon>
    </lineage>
</organism>
<dbReference type="InterPro" id="IPR038917">
    <property type="entry name" value="Malonyl_CoA_deC"/>
</dbReference>
<dbReference type="Pfam" id="PF05292">
    <property type="entry name" value="MCD"/>
    <property type="match status" value="1"/>
</dbReference>
<dbReference type="Gene3D" id="3.40.630.150">
    <property type="entry name" value="Malonyl-CoA decarboxylase, catalytic domain"/>
    <property type="match status" value="1"/>
</dbReference>
<comment type="caution">
    <text evidence="4">The sequence shown here is derived from an EMBL/GenBank/DDBJ whole genome shotgun (WGS) entry which is preliminary data.</text>
</comment>
<evidence type="ECO:0000313" key="4">
    <source>
        <dbReference type="EMBL" id="TWB24815.1"/>
    </source>
</evidence>
<dbReference type="OrthoDB" id="5292736at2"/>
<reference evidence="4 5" key="1">
    <citation type="submission" date="2019-06" db="EMBL/GenBank/DDBJ databases">
        <title>Genomic Encyclopedia of Type Strains, Phase IV (KMG-V): Genome sequencing to study the core and pangenomes of soil and plant-associated prokaryotes.</title>
        <authorList>
            <person name="Whitman W."/>
        </authorList>
    </citation>
    <scope>NUCLEOTIDE SEQUENCE [LARGE SCALE GENOMIC DNA]</scope>
    <source>
        <strain evidence="4 5">BR 11880</strain>
    </source>
</reference>